<accession>A0A1H0MIQ1</accession>
<organism evidence="2 3">
    <name type="scientific">Nakamurella panacisegetis</name>
    <dbReference type="NCBI Taxonomy" id="1090615"/>
    <lineage>
        <taxon>Bacteria</taxon>
        <taxon>Bacillati</taxon>
        <taxon>Actinomycetota</taxon>
        <taxon>Actinomycetes</taxon>
        <taxon>Nakamurellales</taxon>
        <taxon>Nakamurellaceae</taxon>
        <taxon>Nakamurella</taxon>
    </lineage>
</organism>
<gene>
    <name evidence="2" type="ORF">SAMN04515671_2026</name>
</gene>
<dbReference type="AlphaFoldDB" id="A0A1H0MIQ1"/>
<evidence type="ECO:0000313" key="3">
    <source>
        <dbReference type="Proteomes" id="UP000198741"/>
    </source>
</evidence>
<name>A0A1H0MIQ1_9ACTN</name>
<dbReference type="STRING" id="1090615.SAMN04515671_2026"/>
<protein>
    <recommendedName>
        <fullName evidence="4">Ig-like domain-containing protein</fullName>
    </recommendedName>
</protein>
<evidence type="ECO:0008006" key="4">
    <source>
        <dbReference type="Google" id="ProtNLM"/>
    </source>
</evidence>
<keyword evidence="3" id="KW-1185">Reference proteome</keyword>
<feature type="chain" id="PRO_5009250251" description="Ig-like domain-containing protein" evidence="1">
    <location>
        <begin position="27"/>
        <end position="127"/>
    </location>
</feature>
<evidence type="ECO:0000313" key="2">
    <source>
        <dbReference type="EMBL" id="SDO80267.1"/>
    </source>
</evidence>
<dbReference type="Proteomes" id="UP000198741">
    <property type="component" value="Chromosome I"/>
</dbReference>
<keyword evidence="1" id="KW-0732">Signal</keyword>
<feature type="signal peptide" evidence="1">
    <location>
        <begin position="1"/>
        <end position="26"/>
    </location>
</feature>
<evidence type="ECO:0000256" key="1">
    <source>
        <dbReference type="SAM" id="SignalP"/>
    </source>
</evidence>
<dbReference type="EMBL" id="LT629710">
    <property type="protein sequence ID" value="SDO80267.1"/>
    <property type="molecule type" value="Genomic_DNA"/>
</dbReference>
<dbReference type="RefSeq" id="WP_090475843.1">
    <property type="nucleotide sequence ID" value="NZ_LT629710.1"/>
</dbReference>
<reference evidence="2 3" key="1">
    <citation type="submission" date="2016-10" db="EMBL/GenBank/DDBJ databases">
        <authorList>
            <person name="de Groot N.N."/>
        </authorList>
    </citation>
    <scope>NUCLEOTIDE SEQUENCE [LARGE SCALE GENOMIC DNA]</scope>
    <source>
        <strain evidence="3">P4-7,KCTC 19426,CECT 7604</strain>
    </source>
</reference>
<sequence length="127" mass="12613">MRARALLAPVVAGLTMILVPVGSASASAPAKAPTVVLGCTAAPSASTVHQHSYVAIRIGQIGAGVRVRVSAHFRSGTTTHLTTGSKTGAAVSGFNTGSAAKGQRVAVTVSAVKGDIGWSCSTAFVVR</sequence>
<proteinExistence type="predicted"/>